<reference evidence="1 2" key="1">
    <citation type="journal article" date="2019" name="Commun. Biol.">
        <title>The bagworm genome reveals a unique fibroin gene that provides high tensile strength.</title>
        <authorList>
            <person name="Kono N."/>
            <person name="Nakamura H."/>
            <person name="Ohtoshi R."/>
            <person name="Tomita M."/>
            <person name="Numata K."/>
            <person name="Arakawa K."/>
        </authorList>
    </citation>
    <scope>NUCLEOTIDE SEQUENCE [LARGE SCALE GENOMIC DNA]</scope>
</reference>
<gene>
    <name evidence="1" type="ORF">EVAR_84884_1</name>
</gene>
<dbReference type="EMBL" id="BGZK01001211">
    <property type="protein sequence ID" value="GBP74530.1"/>
    <property type="molecule type" value="Genomic_DNA"/>
</dbReference>
<keyword evidence="2" id="KW-1185">Reference proteome</keyword>
<organism evidence="1 2">
    <name type="scientific">Eumeta variegata</name>
    <name type="common">Bagworm moth</name>
    <name type="synonym">Eumeta japonica</name>
    <dbReference type="NCBI Taxonomy" id="151549"/>
    <lineage>
        <taxon>Eukaryota</taxon>
        <taxon>Metazoa</taxon>
        <taxon>Ecdysozoa</taxon>
        <taxon>Arthropoda</taxon>
        <taxon>Hexapoda</taxon>
        <taxon>Insecta</taxon>
        <taxon>Pterygota</taxon>
        <taxon>Neoptera</taxon>
        <taxon>Endopterygota</taxon>
        <taxon>Lepidoptera</taxon>
        <taxon>Glossata</taxon>
        <taxon>Ditrysia</taxon>
        <taxon>Tineoidea</taxon>
        <taxon>Psychidae</taxon>
        <taxon>Oiketicinae</taxon>
        <taxon>Eumeta</taxon>
    </lineage>
</organism>
<name>A0A4C1YHK7_EUMVA</name>
<accession>A0A4C1YHK7</accession>
<protein>
    <submittedName>
        <fullName evidence="1">Uncharacterized protein</fullName>
    </submittedName>
</protein>
<evidence type="ECO:0000313" key="2">
    <source>
        <dbReference type="Proteomes" id="UP000299102"/>
    </source>
</evidence>
<sequence length="104" mass="11722">MTLFRYKVPVEIFVIRFRKAITICVHLKATVASSNMAGNVVPLQSFSTKFPAPSSECENYSRNFKKLMHGPRAEPVNLCDHRPRAIAMNGEGAGRKKEKIEEDI</sequence>
<evidence type="ECO:0000313" key="1">
    <source>
        <dbReference type="EMBL" id="GBP74530.1"/>
    </source>
</evidence>
<comment type="caution">
    <text evidence="1">The sequence shown here is derived from an EMBL/GenBank/DDBJ whole genome shotgun (WGS) entry which is preliminary data.</text>
</comment>
<dbReference type="AlphaFoldDB" id="A0A4C1YHK7"/>
<dbReference type="Proteomes" id="UP000299102">
    <property type="component" value="Unassembled WGS sequence"/>
</dbReference>
<proteinExistence type="predicted"/>